<evidence type="ECO:0000256" key="1">
    <source>
        <dbReference type="SAM" id="Phobius"/>
    </source>
</evidence>
<dbReference type="AlphaFoldDB" id="A0A2P6C7G4"/>
<protein>
    <submittedName>
        <fullName evidence="2">Uncharacterized protein</fullName>
    </submittedName>
</protein>
<evidence type="ECO:0000313" key="2">
    <source>
        <dbReference type="EMBL" id="PQJ68878.1"/>
    </source>
</evidence>
<reference evidence="2 3" key="1">
    <citation type="submission" date="2016-12" db="EMBL/GenBank/DDBJ databases">
        <title>Trade-off between light-utilization and light-protection in marine flavobacteria.</title>
        <authorList>
            <person name="Kumagai Y."/>
            <person name="Yoshizawa S."/>
            <person name="Kogure K."/>
            <person name="Iwasaki W."/>
        </authorList>
    </citation>
    <scope>NUCLEOTIDE SEQUENCE [LARGE SCALE GENOMIC DNA]</scope>
    <source>
        <strain evidence="2 3">KCTC 12100</strain>
    </source>
</reference>
<name>A0A2P6C7G4_9FLAO</name>
<keyword evidence="3" id="KW-1185">Reference proteome</keyword>
<keyword evidence="1" id="KW-0812">Transmembrane</keyword>
<dbReference type="SUPFAM" id="SSF56925">
    <property type="entry name" value="OMPA-like"/>
    <property type="match status" value="1"/>
</dbReference>
<organism evidence="2 3">
    <name type="scientific">Polaribacter butkevichii</name>
    <dbReference type="NCBI Taxonomy" id="218490"/>
    <lineage>
        <taxon>Bacteria</taxon>
        <taxon>Pseudomonadati</taxon>
        <taxon>Bacteroidota</taxon>
        <taxon>Flavobacteriia</taxon>
        <taxon>Flavobacteriales</taxon>
        <taxon>Flavobacteriaceae</taxon>
    </lineage>
</organism>
<dbReference type="Gene3D" id="2.40.160.20">
    <property type="match status" value="1"/>
</dbReference>
<dbReference type="EMBL" id="MSCK01000002">
    <property type="protein sequence ID" value="PQJ68878.1"/>
    <property type="molecule type" value="Genomic_DNA"/>
</dbReference>
<feature type="transmembrane region" description="Helical" evidence="1">
    <location>
        <begin position="43"/>
        <end position="63"/>
    </location>
</feature>
<keyword evidence="1" id="KW-1133">Transmembrane helix</keyword>
<evidence type="ECO:0000313" key="3">
    <source>
        <dbReference type="Proteomes" id="UP000247345"/>
    </source>
</evidence>
<dbReference type="RefSeq" id="WP_105049817.1">
    <property type="nucleotide sequence ID" value="NZ_CP150661.1"/>
</dbReference>
<accession>A0A2P6C7G4</accession>
<comment type="caution">
    <text evidence="2">The sequence shown here is derived from an EMBL/GenBank/DDBJ whole genome shotgun (WGS) entry which is preliminary data.</text>
</comment>
<gene>
    <name evidence="2" type="ORF">BTO14_12595</name>
</gene>
<dbReference type="InterPro" id="IPR011250">
    <property type="entry name" value="OMP/PagP_B-barrel"/>
</dbReference>
<dbReference type="OrthoDB" id="1113942at2"/>
<sequence length="450" mass="50907">MNQNNLDKLFQEQLNNLEATPNKRVWNNIESKLKKKKRRVVPFWWFASGIAAMLLLGLFLFPFSDDKTDAIKTDSKIIITESPKKELEIIDNFKVDAVIKNETRKEEMFVVDKKLNASSIKPKRNTSKNTENKNNLVSTKNAMKKNFLADKFTKITEGSVKNKQIILDENNVVIAENKNTGIEKKVTQIDKESLKNKVDLNKFIEKKDSVFSTKSLKKKWSIAPVFAVLKSNSFSSGSPINEHLSNSTKGKSSFSYGFKIGYQITERWSIQSGVHLQEMGFKNNQVTAVPSISKSSLPVVFNNGDSFSFNEEEVSQSSDFISNSALNKTSLNGDLSQNYGYIEIPLELKYNFLNTKKFNTQVVVGFSSLFLNKNTVNFTTSIISTSGKSKNLNNINFSGNLGFDLNYSLNKKWSLNLTPMFKAQLHTFSEDVNGFSPFNLGVYSGIKYKF</sequence>
<proteinExistence type="predicted"/>
<keyword evidence="1" id="KW-0472">Membrane</keyword>
<dbReference type="Proteomes" id="UP000247345">
    <property type="component" value="Unassembled WGS sequence"/>
</dbReference>